<dbReference type="EMBL" id="JAOCQI010000003">
    <property type="protein sequence ID" value="MCT7313974.1"/>
    <property type="molecule type" value="Genomic_DNA"/>
</dbReference>
<sequence length="467" mass="51241">MQQPARRTASALAITLLCCTGLTMTLEGCASNSAPVDAPAASASTAVQPPPAPNPPMQKPLTADESDPNKMGWMQGFPPPPDRIVRFDLAGNMFPRTRYGYSHVREFVPTRVVWHGDGPVSKLARAERDISGVLFTDPNGTRRTFAEALKLTYTDGILVMHKGKVVYERYFGALDAHTQHIAMSVTKSFVGTLAAMLVADGKLHPAAPVTQYVPELKDTAYGDATVRQVMDMTVGVHYSENYADPNADVWAYARAGGMLPRPVGYKGPDNFYDYLTTLRKEGEHDAEFSYKTVNAETLAWIVRRASNKSLAALLSERIWQPMGAQDDAYFSVDSIGTESGGGGLNTTLRDLARFGEMIRNDGRFNGKQILPKSVIDDIRGGGDPAKFAKAGYATLPGYSYRNMWWVSSNDHHTFEARGIHGQRIYIDPVAQMTIVRYASHPIAANAANDPVTHRAYAALAEYFMQHK</sequence>
<keyword evidence="2" id="KW-0732">Signal</keyword>
<name>A0ABT2LHN9_9RALS</name>
<feature type="region of interest" description="Disordered" evidence="1">
    <location>
        <begin position="34"/>
        <end position="67"/>
    </location>
</feature>
<dbReference type="PANTHER" id="PTHR43283:SF7">
    <property type="entry name" value="BETA-LACTAMASE-RELATED DOMAIN-CONTAINING PROTEIN"/>
    <property type="match status" value="1"/>
</dbReference>
<keyword evidence="5" id="KW-1185">Reference proteome</keyword>
<protein>
    <submittedName>
        <fullName evidence="4">Beta-lactamase family protein</fullName>
    </submittedName>
</protein>
<dbReference type="InterPro" id="IPR050789">
    <property type="entry name" value="Diverse_Enzym_Activities"/>
</dbReference>
<accession>A0ABT2LHN9</accession>
<feature type="compositionally biased region" description="Pro residues" evidence="1">
    <location>
        <begin position="48"/>
        <end position="58"/>
    </location>
</feature>
<organism evidence="4 5">
    <name type="scientific">Ralstonia mojiangensis</name>
    <dbReference type="NCBI Taxonomy" id="2953895"/>
    <lineage>
        <taxon>Bacteria</taxon>
        <taxon>Pseudomonadati</taxon>
        <taxon>Pseudomonadota</taxon>
        <taxon>Betaproteobacteria</taxon>
        <taxon>Burkholderiales</taxon>
        <taxon>Burkholderiaceae</taxon>
        <taxon>Ralstonia</taxon>
    </lineage>
</organism>
<dbReference type="SUPFAM" id="SSF56601">
    <property type="entry name" value="beta-lactamase/transpeptidase-like"/>
    <property type="match status" value="1"/>
</dbReference>
<dbReference type="RefSeq" id="WP_260780115.1">
    <property type="nucleotide sequence ID" value="NZ_JAOCQI010000003.1"/>
</dbReference>
<evidence type="ECO:0000259" key="3">
    <source>
        <dbReference type="Pfam" id="PF00144"/>
    </source>
</evidence>
<dbReference type="Pfam" id="PF00144">
    <property type="entry name" value="Beta-lactamase"/>
    <property type="match status" value="1"/>
</dbReference>
<feature type="domain" description="Beta-lactamase-related" evidence="3">
    <location>
        <begin position="157"/>
        <end position="442"/>
    </location>
</feature>
<proteinExistence type="predicted"/>
<dbReference type="Proteomes" id="UP001164420">
    <property type="component" value="Unassembled WGS sequence"/>
</dbReference>
<dbReference type="InterPro" id="IPR001466">
    <property type="entry name" value="Beta-lactam-related"/>
</dbReference>
<dbReference type="InterPro" id="IPR012338">
    <property type="entry name" value="Beta-lactam/transpept-like"/>
</dbReference>
<comment type="caution">
    <text evidence="4">The sequence shown here is derived from an EMBL/GenBank/DDBJ whole genome shotgun (WGS) entry which is preliminary data.</text>
</comment>
<evidence type="ECO:0000256" key="2">
    <source>
        <dbReference type="SAM" id="SignalP"/>
    </source>
</evidence>
<evidence type="ECO:0000256" key="1">
    <source>
        <dbReference type="SAM" id="MobiDB-lite"/>
    </source>
</evidence>
<dbReference type="Gene3D" id="3.40.710.10">
    <property type="entry name" value="DD-peptidase/beta-lactamase superfamily"/>
    <property type="match status" value="1"/>
</dbReference>
<feature type="signal peptide" evidence="2">
    <location>
        <begin position="1"/>
        <end position="30"/>
    </location>
</feature>
<dbReference type="PANTHER" id="PTHR43283">
    <property type="entry name" value="BETA-LACTAMASE-RELATED"/>
    <property type="match status" value="1"/>
</dbReference>
<evidence type="ECO:0000313" key="4">
    <source>
        <dbReference type="EMBL" id="MCT7313974.1"/>
    </source>
</evidence>
<gene>
    <name evidence="4" type="ORF">N5J06_23655</name>
</gene>
<feature type="compositionally biased region" description="Low complexity" evidence="1">
    <location>
        <begin position="34"/>
        <end position="47"/>
    </location>
</feature>
<feature type="chain" id="PRO_5045996123" evidence="2">
    <location>
        <begin position="31"/>
        <end position="467"/>
    </location>
</feature>
<evidence type="ECO:0000313" key="5">
    <source>
        <dbReference type="Proteomes" id="UP001164420"/>
    </source>
</evidence>
<reference evidence="4 5" key="1">
    <citation type="journal article" date="2023" name="Front. Microbiol.">
        <title>Ralstonia chuxiongensis sp. nov., Ralstonia mojiangensis sp. nov., and Ralstonia soli sp. nov., isolated from tobacco fields, are three novel species in the family Burkholderiaceae.</title>
        <authorList>
            <person name="Lu C.H."/>
            <person name="Zhang Y.Y."/>
            <person name="Jiang N."/>
            <person name="Chen W."/>
            <person name="Shao X."/>
            <person name="Zhao Z.M."/>
            <person name="Lu W.L."/>
            <person name="Hu X."/>
            <person name="Xi Y.X."/>
            <person name="Zou S.Y."/>
            <person name="Wei Q.J."/>
            <person name="Lin Z.L."/>
            <person name="Gong L."/>
            <person name="Gai X.T."/>
            <person name="Zhang L.Q."/>
            <person name="Li J.Y."/>
            <person name="Jin Y."/>
            <person name="Xia Z.Y."/>
        </authorList>
    </citation>
    <scope>NUCLEOTIDE SEQUENCE [LARGE SCALE GENOMIC DNA]</scope>
    <source>
        <strain evidence="4 5">22TCJT01-1</strain>
    </source>
</reference>